<comment type="caution">
    <text evidence="1">The sequence shown here is derived from an EMBL/GenBank/DDBJ whole genome shotgun (WGS) entry which is preliminary data.</text>
</comment>
<reference evidence="1" key="1">
    <citation type="journal article" date="2015" name="Nature">
        <title>Complex archaea that bridge the gap between prokaryotes and eukaryotes.</title>
        <authorList>
            <person name="Spang A."/>
            <person name="Saw J.H."/>
            <person name="Jorgensen S.L."/>
            <person name="Zaremba-Niedzwiedzka K."/>
            <person name="Martijn J."/>
            <person name="Lind A.E."/>
            <person name="van Eijk R."/>
            <person name="Schleper C."/>
            <person name="Guy L."/>
            <person name="Ettema T.J."/>
        </authorList>
    </citation>
    <scope>NUCLEOTIDE SEQUENCE</scope>
</reference>
<evidence type="ECO:0000313" key="1">
    <source>
        <dbReference type="EMBL" id="KKM26348.1"/>
    </source>
</evidence>
<protein>
    <submittedName>
        <fullName evidence="1">Uncharacterized protein</fullName>
    </submittedName>
</protein>
<name>A0A0F9KW47_9ZZZZ</name>
<sequence length="32" mass="3663">MTTIVLQFNTMGGRITFSRPWSEIKNEPHTVA</sequence>
<gene>
    <name evidence="1" type="ORF">LCGC14_1585610</name>
</gene>
<accession>A0A0F9KW47</accession>
<organism evidence="1">
    <name type="scientific">marine sediment metagenome</name>
    <dbReference type="NCBI Taxonomy" id="412755"/>
    <lineage>
        <taxon>unclassified sequences</taxon>
        <taxon>metagenomes</taxon>
        <taxon>ecological metagenomes</taxon>
    </lineage>
</organism>
<dbReference type="EMBL" id="LAZR01012532">
    <property type="protein sequence ID" value="KKM26348.1"/>
    <property type="molecule type" value="Genomic_DNA"/>
</dbReference>
<dbReference type="AlphaFoldDB" id="A0A0F9KW47"/>
<proteinExistence type="predicted"/>